<keyword evidence="3 5" id="KW-1133">Transmembrane helix</keyword>
<feature type="transmembrane region" description="Helical" evidence="5">
    <location>
        <begin position="101"/>
        <end position="124"/>
    </location>
</feature>
<evidence type="ECO:0000256" key="5">
    <source>
        <dbReference type="RuleBase" id="RU363041"/>
    </source>
</evidence>
<dbReference type="Proteomes" id="UP001596270">
    <property type="component" value="Unassembled WGS sequence"/>
</dbReference>
<evidence type="ECO:0000256" key="1">
    <source>
        <dbReference type="ARBA" id="ARBA00004141"/>
    </source>
</evidence>
<feature type="transmembrane region" description="Helical" evidence="5">
    <location>
        <begin position="198"/>
        <end position="216"/>
    </location>
</feature>
<dbReference type="InterPro" id="IPR002781">
    <property type="entry name" value="TM_pro_TauE-like"/>
</dbReference>
<feature type="transmembrane region" description="Helical" evidence="5">
    <location>
        <begin position="228"/>
        <end position="249"/>
    </location>
</feature>
<keyword evidence="7" id="KW-1185">Reference proteome</keyword>
<name>A0ABW1TSA2_9BURK</name>
<keyword evidence="5" id="KW-1003">Cell membrane</keyword>
<evidence type="ECO:0000313" key="7">
    <source>
        <dbReference type="Proteomes" id="UP001596270"/>
    </source>
</evidence>
<feature type="transmembrane region" description="Helical" evidence="5">
    <location>
        <begin position="136"/>
        <end position="160"/>
    </location>
</feature>
<feature type="transmembrane region" description="Helical" evidence="5">
    <location>
        <begin position="28"/>
        <end position="56"/>
    </location>
</feature>
<reference evidence="7" key="1">
    <citation type="journal article" date="2019" name="Int. J. Syst. Evol. Microbiol.">
        <title>The Global Catalogue of Microorganisms (GCM) 10K type strain sequencing project: providing services to taxonomists for standard genome sequencing and annotation.</title>
        <authorList>
            <consortium name="The Broad Institute Genomics Platform"/>
            <consortium name="The Broad Institute Genome Sequencing Center for Infectious Disease"/>
            <person name="Wu L."/>
            <person name="Ma J."/>
        </authorList>
    </citation>
    <scope>NUCLEOTIDE SEQUENCE [LARGE SCALE GENOMIC DNA]</scope>
    <source>
        <strain evidence="7">CCUG 39402</strain>
    </source>
</reference>
<feature type="transmembrane region" description="Helical" evidence="5">
    <location>
        <begin position="77"/>
        <end position="95"/>
    </location>
</feature>
<accession>A0ABW1TSA2</accession>
<protein>
    <recommendedName>
        <fullName evidence="5">Probable membrane transporter protein</fullName>
    </recommendedName>
</protein>
<comment type="caution">
    <text evidence="6">The sequence shown here is derived from an EMBL/GenBank/DDBJ whole genome shotgun (WGS) entry which is preliminary data.</text>
</comment>
<proteinExistence type="inferred from homology"/>
<evidence type="ECO:0000313" key="6">
    <source>
        <dbReference type="EMBL" id="MFC6279853.1"/>
    </source>
</evidence>
<dbReference type="RefSeq" id="WP_371435465.1">
    <property type="nucleotide sequence ID" value="NZ_JBHSRS010000002.1"/>
</dbReference>
<comment type="similarity">
    <text evidence="5">Belongs to the 4-toluene sulfonate uptake permease (TSUP) (TC 2.A.102) family.</text>
</comment>
<gene>
    <name evidence="6" type="ORF">ACFQND_01185</name>
</gene>
<evidence type="ECO:0000256" key="2">
    <source>
        <dbReference type="ARBA" id="ARBA00022692"/>
    </source>
</evidence>
<organism evidence="6 7">
    <name type="scientific">Polaromonas aquatica</name>
    <dbReference type="NCBI Taxonomy" id="332657"/>
    <lineage>
        <taxon>Bacteria</taxon>
        <taxon>Pseudomonadati</taxon>
        <taxon>Pseudomonadota</taxon>
        <taxon>Betaproteobacteria</taxon>
        <taxon>Burkholderiales</taxon>
        <taxon>Comamonadaceae</taxon>
        <taxon>Polaromonas</taxon>
    </lineage>
</organism>
<keyword evidence="4 5" id="KW-0472">Membrane</keyword>
<comment type="subcellular location">
    <subcellularLocation>
        <location evidence="5">Cell membrane</location>
        <topology evidence="5">Multi-pass membrane protein</topology>
    </subcellularLocation>
    <subcellularLocation>
        <location evidence="1">Membrane</location>
        <topology evidence="1">Multi-pass membrane protein</topology>
    </subcellularLocation>
</comment>
<dbReference type="EMBL" id="JBHSRS010000002">
    <property type="protein sequence ID" value="MFC6279853.1"/>
    <property type="molecule type" value="Genomic_DNA"/>
</dbReference>
<keyword evidence="2 5" id="KW-0812">Transmembrane</keyword>
<evidence type="ECO:0000256" key="4">
    <source>
        <dbReference type="ARBA" id="ARBA00023136"/>
    </source>
</evidence>
<dbReference type="Pfam" id="PF01925">
    <property type="entry name" value="TauE"/>
    <property type="match status" value="1"/>
</dbReference>
<sequence>MTLWQTALFLLCVALASCAQSLSGFAFALILLGLAGLFELAPLADLANVATVLALVNAQVALRRAGKTLDVPAFRDLSIGGLVGIVGGIVLLDWLGNSVILGLRLLLGLTVVACAIIVLLDAAALRQRSSAASFRLWGAASGLLTGLFSAGGPPLVYHLYRQPMEPRTVRDTLVATLAASSFVRLLVVLFSGQFSLNALKMCLLALPVVFTLSWWLERYPPGWSRPAMLKLICFLLLLTGAGLIVPALLQIAG</sequence>
<evidence type="ECO:0000256" key="3">
    <source>
        <dbReference type="ARBA" id="ARBA00022989"/>
    </source>
</evidence>